<dbReference type="OrthoDB" id="4222103at2"/>
<dbReference type="RefSeq" id="WP_141886295.1">
    <property type="nucleotide sequence ID" value="NZ_BAAAUY010000021.1"/>
</dbReference>
<dbReference type="AlphaFoldDB" id="A0A542Y4C2"/>
<name>A0A542Y4C2_9MICO</name>
<sequence length="151" mass="15410">MKHTTSTSLRISAALGAAALLGVSLTGCSAIAKLQQSTADAWAVTYEVTVEGVDTATLTDVSYLDQEMRTAERTSVDAGTVTASAAVDGTASWKVESIVVVGDEAKVSATAAEGERATCRILLDGEREIATATGEPGSAVTCEAIAPPFDK</sequence>
<dbReference type="PROSITE" id="PS51257">
    <property type="entry name" value="PROKAR_LIPOPROTEIN"/>
    <property type="match status" value="1"/>
</dbReference>
<evidence type="ECO:0000256" key="1">
    <source>
        <dbReference type="SAM" id="SignalP"/>
    </source>
</evidence>
<keyword evidence="1" id="KW-0732">Signal</keyword>
<organism evidence="2 3">
    <name type="scientific">Leucobacter komagatae</name>
    <dbReference type="NCBI Taxonomy" id="55969"/>
    <lineage>
        <taxon>Bacteria</taxon>
        <taxon>Bacillati</taxon>
        <taxon>Actinomycetota</taxon>
        <taxon>Actinomycetes</taxon>
        <taxon>Micrococcales</taxon>
        <taxon>Microbacteriaceae</taxon>
        <taxon>Leucobacter</taxon>
    </lineage>
</organism>
<protein>
    <recommendedName>
        <fullName evidence="4">MmpS family membrane protein</fullName>
    </recommendedName>
</protein>
<feature type="chain" id="PRO_5022194765" description="MmpS family membrane protein" evidence="1">
    <location>
        <begin position="33"/>
        <end position="151"/>
    </location>
</feature>
<evidence type="ECO:0000313" key="3">
    <source>
        <dbReference type="Proteomes" id="UP000319094"/>
    </source>
</evidence>
<evidence type="ECO:0000313" key="2">
    <source>
        <dbReference type="EMBL" id="TQL42908.1"/>
    </source>
</evidence>
<dbReference type="Proteomes" id="UP000319094">
    <property type="component" value="Unassembled WGS sequence"/>
</dbReference>
<accession>A0A542Y4C2</accession>
<gene>
    <name evidence="2" type="ORF">FB468_0918</name>
</gene>
<dbReference type="EMBL" id="VFON01000001">
    <property type="protein sequence ID" value="TQL42908.1"/>
    <property type="molecule type" value="Genomic_DNA"/>
</dbReference>
<feature type="signal peptide" evidence="1">
    <location>
        <begin position="1"/>
        <end position="32"/>
    </location>
</feature>
<reference evidence="2 3" key="1">
    <citation type="submission" date="2019-06" db="EMBL/GenBank/DDBJ databases">
        <title>Sequencing the genomes of 1000 actinobacteria strains.</title>
        <authorList>
            <person name="Klenk H.-P."/>
        </authorList>
    </citation>
    <scope>NUCLEOTIDE SEQUENCE [LARGE SCALE GENOMIC DNA]</scope>
    <source>
        <strain evidence="2 3">DSM 8803</strain>
    </source>
</reference>
<keyword evidence="3" id="KW-1185">Reference proteome</keyword>
<proteinExistence type="predicted"/>
<evidence type="ECO:0008006" key="4">
    <source>
        <dbReference type="Google" id="ProtNLM"/>
    </source>
</evidence>
<comment type="caution">
    <text evidence="2">The sequence shown here is derived from an EMBL/GenBank/DDBJ whole genome shotgun (WGS) entry which is preliminary data.</text>
</comment>